<dbReference type="Proteomes" id="UP000288216">
    <property type="component" value="Unassembled WGS sequence"/>
</dbReference>
<proteinExistence type="predicted"/>
<sequence>MIQAILFLSECFNSGCQRQRDSELTEIAVGGTAQVLTEEPISNGELTYSLLQWSGPRPAHNIPERPEETIYAFARKADCR</sequence>
<evidence type="ECO:0000313" key="1">
    <source>
        <dbReference type="EMBL" id="GCB79687.1"/>
    </source>
</evidence>
<protein>
    <submittedName>
        <fullName evidence="1">Uncharacterized protein</fullName>
    </submittedName>
</protein>
<keyword evidence="2" id="KW-1185">Reference proteome</keyword>
<comment type="caution">
    <text evidence="1">The sequence shown here is derived from an EMBL/GenBank/DDBJ whole genome shotgun (WGS) entry which is preliminary data.</text>
</comment>
<name>A0A401Q2N5_SCYTO</name>
<reference evidence="1 2" key="1">
    <citation type="journal article" date="2018" name="Nat. Ecol. Evol.">
        <title>Shark genomes provide insights into elasmobranch evolution and the origin of vertebrates.</title>
        <authorList>
            <person name="Hara Y"/>
            <person name="Yamaguchi K"/>
            <person name="Onimaru K"/>
            <person name="Kadota M"/>
            <person name="Koyanagi M"/>
            <person name="Keeley SD"/>
            <person name="Tatsumi K"/>
            <person name="Tanaka K"/>
            <person name="Motone F"/>
            <person name="Kageyama Y"/>
            <person name="Nozu R"/>
            <person name="Adachi N"/>
            <person name="Nishimura O"/>
            <person name="Nakagawa R"/>
            <person name="Tanegashima C"/>
            <person name="Kiyatake I"/>
            <person name="Matsumoto R"/>
            <person name="Murakumo K"/>
            <person name="Nishida K"/>
            <person name="Terakita A"/>
            <person name="Kuratani S"/>
            <person name="Sato K"/>
            <person name="Hyodo S Kuraku.S."/>
        </authorList>
    </citation>
    <scope>NUCLEOTIDE SEQUENCE [LARGE SCALE GENOMIC DNA]</scope>
</reference>
<dbReference type="AlphaFoldDB" id="A0A401Q2N5"/>
<organism evidence="1 2">
    <name type="scientific">Scyliorhinus torazame</name>
    <name type="common">Cloudy catshark</name>
    <name type="synonym">Catulus torazame</name>
    <dbReference type="NCBI Taxonomy" id="75743"/>
    <lineage>
        <taxon>Eukaryota</taxon>
        <taxon>Metazoa</taxon>
        <taxon>Chordata</taxon>
        <taxon>Craniata</taxon>
        <taxon>Vertebrata</taxon>
        <taxon>Chondrichthyes</taxon>
        <taxon>Elasmobranchii</taxon>
        <taxon>Galeomorphii</taxon>
        <taxon>Galeoidea</taxon>
        <taxon>Carcharhiniformes</taxon>
        <taxon>Scyliorhinidae</taxon>
        <taxon>Scyliorhinus</taxon>
    </lineage>
</organism>
<accession>A0A401Q2N5</accession>
<dbReference type="EMBL" id="BFAA01014723">
    <property type="protein sequence ID" value="GCB79687.1"/>
    <property type="molecule type" value="Genomic_DNA"/>
</dbReference>
<evidence type="ECO:0000313" key="2">
    <source>
        <dbReference type="Proteomes" id="UP000288216"/>
    </source>
</evidence>
<gene>
    <name evidence="1" type="ORF">scyTo_0019590</name>
</gene>